<dbReference type="InterPro" id="IPR003593">
    <property type="entry name" value="AAA+_ATPase"/>
</dbReference>
<dbReference type="InterPro" id="IPR029493">
    <property type="entry name" value="RecD2-like_HHH"/>
</dbReference>
<dbReference type="Gene3D" id="1.10.10.2220">
    <property type="match status" value="1"/>
</dbReference>
<dbReference type="HAMAP" id="MF_01488">
    <property type="entry name" value="RecD2"/>
    <property type="match status" value="1"/>
</dbReference>
<dbReference type="InterPro" id="IPR027417">
    <property type="entry name" value="P-loop_NTPase"/>
</dbReference>
<dbReference type="GO" id="GO:0016887">
    <property type="term" value="F:ATP hydrolysis activity"/>
    <property type="evidence" value="ECO:0007669"/>
    <property type="project" value="RHEA"/>
</dbReference>
<dbReference type="GO" id="GO:0006310">
    <property type="term" value="P:DNA recombination"/>
    <property type="evidence" value="ECO:0007669"/>
    <property type="project" value="InterPro"/>
</dbReference>
<feature type="domain" description="Helix-hairpin-helix DNA-binding motif class 1" evidence="4">
    <location>
        <begin position="180"/>
        <end position="199"/>
    </location>
</feature>
<dbReference type="Pfam" id="PF18335">
    <property type="entry name" value="SH3_13"/>
    <property type="match status" value="1"/>
</dbReference>
<dbReference type="EC" id="5.6.2.3" evidence="3"/>
<comment type="similarity">
    <text evidence="3">Belongs to the RecD family. RecD2 subfamily.</text>
</comment>
<dbReference type="PANTHER" id="PTHR43788:SF6">
    <property type="entry name" value="DNA HELICASE B"/>
    <property type="match status" value="1"/>
</dbReference>
<evidence type="ECO:0000259" key="4">
    <source>
        <dbReference type="SMART" id="SM00278"/>
    </source>
</evidence>
<evidence type="ECO:0000313" key="6">
    <source>
        <dbReference type="EMBL" id="RBP62639.1"/>
    </source>
</evidence>
<dbReference type="InterPro" id="IPR027785">
    <property type="entry name" value="UvrD-like_helicase_C"/>
</dbReference>
<feature type="binding site" evidence="3">
    <location>
        <begin position="343"/>
        <end position="347"/>
    </location>
    <ligand>
        <name>ATP</name>
        <dbReference type="ChEBI" id="CHEBI:30616"/>
    </ligand>
</feature>
<dbReference type="GO" id="GO:0009338">
    <property type="term" value="C:exodeoxyribonuclease V complex"/>
    <property type="evidence" value="ECO:0007669"/>
    <property type="project" value="TreeGrafter"/>
</dbReference>
<dbReference type="AlphaFoldDB" id="A0A366I3W3"/>
<dbReference type="InterPro" id="IPR050534">
    <property type="entry name" value="Coronavir_polyprotein_1ab"/>
</dbReference>
<dbReference type="SUPFAM" id="SSF47781">
    <property type="entry name" value="RuvA domain 2-like"/>
    <property type="match status" value="1"/>
</dbReference>
<evidence type="ECO:0000256" key="1">
    <source>
        <dbReference type="ARBA" id="ARBA00022741"/>
    </source>
</evidence>
<dbReference type="OrthoDB" id="9803432at2"/>
<dbReference type="SUPFAM" id="SSF52540">
    <property type="entry name" value="P-loop containing nucleoside triphosphate hydrolases"/>
    <property type="match status" value="1"/>
</dbReference>
<dbReference type="InterPro" id="IPR006345">
    <property type="entry name" value="RecD2"/>
</dbReference>
<dbReference type="InterPro" id="IPR055446">
    <property type="entry name" value="RecD2_N_OB"/>
</dbReference>
<dbReference type="PANTHER" id="PTHR43788">
    <property type="entry name" value="DNA2/NAM7 HELICASE FAMILY MEMBER"/>
    <property type="match status" value="1"/>
</dbReference>
<keyword evidence="3" id="KW-0413">Isomerase</keyword>
<reference evidence="6 7" key="1">
    <citation type="submission" date="2018-06" db="EMBL/GenBank/DDBJ databases">
        <title>Genomic Encyclopedia of Type Strains, Phase IV (KMG-IV): sequencing the most valuable type-strain genomes for metagenomic binning, comparative biology and taxonomic classification.</title>
        <authorList>
            <person name="Goeker M."/>
        </authorList>
    </citation>
    <scope>NUCLEOTIDE SEQUENCE [LARGE SCALE GENOMIC DNA]</scope>
    <source>
        <strain evidence="6 7">DSM 22112</strain>
    </source>
</reference>
<feature type="domain" description="Helix-hairpin-helix DNA-binding motif class 1" evidence="4">
    <location>
        <begin position="81"/>
        <end position="102"/>
    </location>
</feature>
<dbReference type="Pfam" id="PF14490">
    <property type="entry name" value="HHH_RecD2"/>
    <property type="match status" value="1"/>
</dbReference>
<feature type="domain" description="AAA+ ATPase" evidence="5">
    <location>
        <begin position="332"/>
        <end position="480"/>
    </location>
</feature>
<dbReference type="GO" id="GO:0017116">
    <property type="term" value="F:single-stranded DNA helicase activity"/>
    <property type="evidence" value="ECO:0007669"/>
    <property type="project" value="TreeGrafter"/>
</dbReference>
<dbReference type="SMART" id="SM00382">
    <property type="entry name" value="AAA"/>
    <property type="match status" value="1"/>
</dbReference>
<feature type="domain" description="Helix-hairpin-helix DNA-binding motif class 1" evidence="4">
    <location>
        <begin position="116"/>
        <end position="135"/>
    </location>
</feature>
<dbReference type="GO" id="GO:0005524">
    <property type="term" value="F:ATP binding"/>
    <property type="evidence" value="ECO:0007669"/>
    <property type="project" value="UniProtKB-UniRule"/>
</dbReference>
<evidence type="ECO:0000256" key="2">
    <source>
        <dbReference type="ARBA" id="ARBA00022840"/>
    </source>
</evidence>
<keyword evidence="3" id="KW-0378">Hydrolase</keyword>
<dbReference type="RefSeq" id="WP_113920959.1">
    <property type="nucleotide sequence ID" value="NZ_QNRX01000011.1"/>
</dbReference>
<accession>A0A366I3W3</accession>
<evidence type="ECO:0000313" key="7">
    <source>
        <dbReference type="Proteomes" id="UP000253490"/>
    </source>
</evidence>
<keyword evidence="1 3" id="KW-0547">Nucleotide-binding</keyword>
<name>A0A366I3W3_9FIRM</name>
<comment type="catalytic activity">
    <reaction evidence="3">
        <text>ATP + H2O = ADP + phosphate + H(+)</text>
        <dbReference type="Rhea" id="RHEA:13065"/>
        <dbReference type="ChEBI" id="CHEBI:15377"/>
        <dbReference type="ChEBI" id="CHEBI:15378"/>
        <dbReference type="ChEBI" id="CHEBI:30616"/>
        <dbReference type="ChEBI" id="CHEBI:43474"/>
        <dbReference type="ChEBI" id="CHEBI:456216"/>
        <dbReference type="EC" id="5.6.2.3"/>
    </reaction>
</comment>
<dbReference type="InterPro" id="IPR041451">
    <property type="entry name" value="RecD2_SH13"/>
</dbReference>
<dbReference type="CDD" id="cd17933">
    <property type="entry name" value="DEXSc_RecD-like"/>
    <property type="match status" value="1"/>
</dbReference>
<dbReference type="GO" id="GO:0003677">
    <property type="term" value="F:DNA binding"/>
    <property type="evidence" value="ECO:0007669"/>
    <property type="project" value="UniProtKB-UniRule"/>
</dbReference>
<dbReference type="SMART" id="SM00278">
    <property type="entry name" value="HhH1"/>
    <property type="match status" value="3"/>
</dbReference>
<dbReference type="InterPro" id="IPR010994">
    <property type="entry name" value="RuvA_2-like"/>
</dbReference>
<keyword evidence="2 3" id="KW-0067">ATP-binding</keyword>
<gene>
    <name evidence="3" type="primary">recD2</name>
    <name evidence="6" type="ORF">DES36_11172</name>
</gene>
<dbReference type="Gene3D" id="1.10.150.20">
    <property type="entry name" value="5' to 3' exonuclease, C-terminal subdomain"/>
    <property type="match status" value="1"/>
</dbReference>
<dbReference type="Proteomes" id="UP000253490">
    <property type="component" value="Unassembled WGS sequence"/>
</dbReference>
<keyword evidence="3" id="KW-0347">Helicase</keyword>
<evidence type="ECO:0000259" key="5">
    <source>
        <dbReference type="SMART" id="SM00382"/>
    </source>
</evidence>
<dbReference type="NCBIfam" id="TIGR01448">
    <property type="entry name" value="recD_rel"/>
    <property type="match status" value="1"/>
</dbReference>
<dbReference type="CDD" id="cd18809">
    <property type="entry name" value="SF1_C_RecD"/>
    <property type="match status" value="1"/>
</dbReference>
<comment type="function">
    <text evidence="3">DNA-dependent ATPase and ATP-dependent 5'-3' DNA helicase. Has no activity on blunt DNA or DNA with 3'-overhangs, requires at least 10 bases of 5'-ssDNA for helicase activity.</text>
</comment>
<dbReference type="Gene3D" id="3.40.50.300">
    <property type="entry name" value="P-loop containing nucleotide triphosphate hydrolases"/>
    <property type="match status" value="2"/>
</dbReference>
<dbReference type="Pfam" id="PF13245">
    <property type="entry name" value="AAA_19"/>
    <property type="match status" value="1"/>
</dbReference>
<dbReference type="GO" id="GO:0043139">
    <property type="term" value="F:5'-3' DNA helicase activity"/>
    <property type="evidence" value="ECO:0007669"/>
    <property type="project" value="UniProtKB-UniRule"/>
</dbReference>
<protein>
    <recommendedName>
        <fullName evidence="3">ATP-dependent RecD2 DNA helicase</fullName>
        <ecNumber evidence="3">5.6.2.3</ecNumber>
    </recommendedName>
    <alternativeName>
        <fullName evidence="3">DNA 5'-3' helicase subunit RecD2</fullName>
    </alternativeName>
</protein>
<dbReference type="Pfam" id="PF14520">
    <property type="entry name" value="HHH_5"/>
    <property type="match status" value="1"/>
</dbReference>
<organism evidence="6 7">
    <name type="scientific">Alkalibaculum bacchi</name>
    <dbReference type="NCBI Taxonomy" id="645887"/>
    <lineage>
        <taxon>Bacteria</taxon>
        <taxon>Bacillati</taxon>
        <taxon>Bacillota</taxon>
        <taxon>Clostridia</taxon>
        <taxon>Eubacteriales</taxon>
        <taxon>Eubacteriaceae</taxon>
        <taxon>Alkalibaculum</taxon>
    </lineage>
</organism>
<keyword evidence="7" id="KW-1185">Reference proteome</keyword>
<dbReference type="InterPro" id="IPR003583">
    <property type="entry name" value="Hlx-hairpin-Hlx_DNA-bd_motif"/>
</dbReference>
<dbReference type="Gene3D" id="2.30.30.940">
    <property type="match status" value="1"/>
</dbReference>
<evidence type="ECO:0000256" key="3">
    <source>
        <dbReference type="HAMAP-Rule" id="MF_01488"/>
    </source>
</evidence>
<keyword evidence="3" id="KW-0238">DNA-binding</keyword>
<dbReference type="Pfam" id="PF23139">
    <property type="entry name" value="OB_YrrC"/>
    <property type="match status" value="1"/>
</dbReference>
<proteinExistence type="inferred from homology"/>
<comment type="caution">
    <text evidence="6">The sequence shown here is derived from an EMBL/GenBank/DDBJ whole genome shotgun (WGS) entry which is preliminary data.</text>
</comment>
<dbReference type="EMBL" id="QNRX01000011">
    <property type="protein sequence ID" value="RBP62639.1"/>
    <property type="molecule type" value="Genomic_DNA"/>
</dbReference>
<dbReference type="GO" id="GO:0006281">
    <property type="term" value="P:DNA repair"/>
    <property type="evidence" value="ECO:0007669"/>
    <property type="project" value="InterPro"/>
</dbReference>
<dbReference type="Pfam" id="PF13538">
    <property type="entry name" value="UvrD_C_2"/>
    <property type="match status" value="1"/>
</dbReference>
<sequence length="739" mass="83188">MENIVGYVDHIVFYNENNHYTVMDMECSGELVTVVGNFPALKRGEYLSISGQWTEHPTFGTQFKAQNFEITAPTTAEGLERYLSSGIIAGIGEKKAKLLIEHFGEDVVDIIRYNPGRLTEIPGIGEKTAEMISESFNENREVMETIVYLSNFGISSTYAMRIYKVYKNNSINIIKENPYQIISDVPGMGFKTADAIAMSVGIERDSIFRIMAGVHYALGSCYRDGHMYLSEDALIQKASSLLMVEKELVEHQIEELALKGDIKLQIIDEERVYYSMPLFKAEENVANTLVRLNNYEYEKERIDIDNVIGKFQKENEIELDLIQVEAIKAAIQNGIIIITGGPGTGKTTIINCILDIFKRLNYEVALAAPTGRAAKRMGESTGEKATTIHRLLEYGFSSDETSQSFEKNEENPLEYDVIIIDEASMIDTVLMNSLLKAVSVGMRIIFVGDVNQLPSVGPGNVLKDLIDSKLLRVVKLTKIFRQAQESMIVVNAHRINNGEMPVLNDKEKDFFFIEGYTGDKVKSKIVNLCTNRLKQYDFMEDVQVIAPVKKGPTGVLELNIALQESVNPADKIKKEKTIGSVTFREGDKIMQIKNNYQKEWDLIVGGESGKGIFNGDMGIIEKIYLENKKLVAIFDHDKRVVYDFEELDEIMHAYAITVHKSQGSEFPVVIMPIFKGPSILLNRNLFYTAITRAKSLVILVGNIQYLPAMIQNTNSVKRNTGLRQRIESNPFLEIDHVDS</sequence>